<keyword evidence="4" id="KW-0347">Helicase</keyword>
<dbReference type="OrthoDB" id="10050764at2759"/>
<reference evidence="10" key="1">
    <citation type="submission" date="2018-11" db="EMBL/GenBank/DDBJ databases">
        <authorList>
            <person name="Alioto T."/>
            <person name="Alioto T."/>
        </authorList>
    </citation>
    <scope>NUCLEOTIDE SEQUENCE</scope>
</reference>
<dbReference type="SUPFAM" id="SSF52540">
    <property type="entry name" value="P-loop containing nucleoside triphosphate hydrolases"/>
    <property type="match status" value="1"/>
</dbReference>
<evidence type="ECO:0000313" key="10">
    <source>
        <dbReference type="EMBL" id="VDI51039.1"/>
    </source>
</evidence>
<accession>A0A8B6FMM0</accession>
<sequence length="502" mass="57706">MDSGEYCFKSPVFDKIFCHKIILKEVMRQNQDDFIQAINDVSRGDIPENTLNLIKRLSCHLPPGEDPIRLCARNFDCYIYNACKLMDMDGEEFDFCALDEGDVSKLERTPVPQHLHIKLGCPVMLLKNLSEHFVNGLRGIVTSASKESITVNFTDINSKISQLQVKRETFTVYSSIDSKVIASRRQFPLCLAFSITIHKAQGLTLDRVEVDASCIFAPGQLGVAIGSAREKKGLRIIGFNESSIMRHEPGLYKYYDHTQSKFDDINFLCCKQNFNTVNDIPCISVIEPLHEELSDFSDGEIDEMEFLLSNEHIELDETETILVEEKIIDISEITDIFSIETEAPFELSVCAYYKELLKTQRIDTEYFVNKLYTIINDLFTKTCGDVTKKFTEPKIWTKYYTELYKFSTCNEYISLVKLISHCEPTGQDFEMCSKIYDKVTSVVLQKHTEHLLSSHDVNYNKKNTMSDSGKGKLRYIFGRCIAKSRFHNMKHAKTNMYKKKEP</sequence>
<evidence type="ECO:0000256" key="3">
    <source>
        <dbReference type="ARBA" id="ARBA00022801"/>
    </source>
</evidence>
<protein>
    <recommendedName>
        <fullName evidence="9">DNA helicase Pif1-like 2B domain-containing protein</fullName>
    </recommendedName>
</protein>
<comment type="caution">
    <text evidence="10">The sequence shown here is derived from an EMBL/GenBank/DDBJ whole genome shotgun (WGS) entry which is preliminary data.</text>
</comment>
<dbReference type="InterPro" id="IPR051055">
    <property type="entry name" value="PIF1_helicase"/>
</dbReference>
<evidence type="ECO:0000256" key="4">
    <source>
        <dbReference type="ARBA" id="ARBA00022806"/>
    </source>
</evidence>
<dbReference type="EMBL" id="UYJE01007016">
    <property type="protein sequence ID" value="VDI51039.1"/>
    <property type="molecule type" value="Genomic_DNA"/>
</dbReference>
<name>A0A8B6FMM0_MYTGA</name>
<evidence type="ECO:0000256" key="7">
    <source>
        <dbReference type="ARBA" id="ARBA00023204"/>
    </source>
</evidence>
<evidence type="ECO:0000256" key="6">
    <source>
        <dbReference type="ARBA" id="ARBA00023125"/>
    </source>
</evidence>
<dbReference type="InterPro" id="IPR049163">
    <property type="entry name" value="Pif1-like_2B_dom"/>
</dbReference>
<evidence type="ECO:0000256" key="1">
    <source>
        <dbReference type="ARBA" id="ARBA00022741"/>
    </source>
</evidence>
<evidence type="ECO:0000256" key="2">
    <source>
        <dbReference type="ARBA" id="ARBA00022763"/>
    </source>
</evidence>
<evidence type="ECO:0000256" key="8">
    <source>
        <dbReference type="ARBA" id="ARBA00023235"/>
    </source>
</evidence>
<evidence type="ECO:0000313" key="11">
    <source>
        <dbReference type="Proteomes" id="UP000596742"/>
    </source>
</evidence>
<evidence type="ECO:0000259" key="9">
    <source>
        <dbReference type="Pfam" id="PF21530"/>
    </source>
</evidence>
<dbReference type="PANTHER" id="PTHR47642:SF5">
    <property type="entry name" value="ATP-DEPENDENT DNA HELICASE"/>
    <property type="match status" value="1"/>
</dbReference>
<dbReference type="Proteomes" id="UP000596742">
    <property type="component" value="Unassembled WGS sequence"/>
</dbReference>
<keyword evidence="2" id="KW-0227">DNA damage</keyword>
<keyword evidence="6" id="KW-0238">DNA-binding</keyword>
<organism evidence="10 11">
    <name type="scientific">Mytilus galloprovincialis</name>
    <name type="common">Mediterranean mussel</name>
    <dbReference type="NCBI Taxonomy" id="29158"/>
    <lineage>
        <taxon>Eukaryota</taxon>
        <taxon>Metazoa</taxon>
        <taxon>Spiralia</taxon>
        <taxon>Lophotrochozoa</taxon>
        <taxon>Mollusca</taxon>
        <taxon>Bivalvia</taxon>
        <taxon>Autobranchia</taxon>
        <taxon>Pteriomorphia</taxon>
        <taxon>Mytilida</taxon>
        <taxon>Mytiloidea</taxon>
        <taxon>Mytilidae</taxon>
        <taxon>Mytilinae</taxon>
        <taxon>Mytilus</taxon>
    </lineage>
</organism>
<dbReference type="Gene3D" id="2.30.30.940">
    <property type="match status" value="1"/>
</dbReference>
<dbReference type="CDD" id="cd18809">
    <property type="entry name" value="SF1_C_RecD"/>
    <property type="match status" value="1"/>
</dbReference>
<keyword evidence="5" id="KW-0067">ATP-binding</keyword>
<dbReference type="AlphaFoldDB" id="A0A8B6FMM0"/>
<keyword evidence="8" id="KW-0413">Isomerase</keyword>
<evidence type="ECO:0000256" key="5">
    <source>
        <dbReference type="ARBA" id="ARBA00022840"/>
    </source>
</evidence>
<keyword evidence="7" id="KW-0234">DNA repair</keyword>
<dbReference type="Gene3D" id="3.40.50.300">
    <property type="entry name" value="P-loop containing nucleotide triphosphate hydrolases"/>
    <property type="match status" value="1"/>
</dbReference>
<dbReference type="Pfam" id="PF21530">
    <property type="entry name" value="Pif1_2B_dom"/>
    <property type="match status" value="1"/>
</dbReference>
<keyword evidence="3" id="KW-0378">Hydrolase</keyword>
<dbReference type="PANTHER" id="PTHR47642">
    <property type="entry name" value="ATP-DEPENDENT DNA HELICASE"/>
    <property type="match status" value="1"/>
</dbReference>
<proteinExistence type="predicted"/>
<dbReference type="InterPro" id="IPR027417">
    <property type="entry name" value="P-loop_NTPase"/>
</dbReference>
<feature type="domain" description="DNA helicase Pif1-like 2B" evidence="9">
    <location>
        <begin position="110"/>
        <end position="142"/>
    </location>
</feature>
<keyword evidence="11" id="KW-1185">Reference proteome</keyword>
<gene>
    <name evidence="10" type="ORF">MGAL_10B041507</name>
</gene>
<keyword evidence="1" id="KW-0547">Nucleotide-binding</keyword>